<dbReference type="AlphaFoldDB" id="A0A016S0N7"/>
<protein>
    <submittedName>
        <fullName evidence="1">Uncharacterized protein</fullName>
    </submittedName>
</protein>
<sequence length="78" mass="8508">MQSPRNPSARRLCGAVNGKMRQGGRATAGLRGGCIATSATADVWIVVTTRIRGMRMFAHFDGYFLLGGGSIREMQMRF</sequence>
<dbReference type="EMBL" id="JARK01001658">
    <property type="protein sequence ID" value="EYB84183.1"/>
    <property type="molecule type" value="Genomic_DNA"/>
</dbReference>
<dbReference type="Proteomes" id="UP000024635">
    <property type="component" value="Unassembled WGS sequence"/>
</dbReference>
<proteinExistence type="predicted"/>
<keyword evidence="2" id="KW-1185">Reference proteome</keyword>
<name>A0A016S0N7_9BILA</name>
<evidence type="ECO:0000313" key="2">
    <source>
        <dbReference type="Proteomes" id="UP000024635"/>
    </source>
</evidence>
<organism evidence="1 2">
    <name type="scientific">Ancylostoma ceylanicum</name>
    <dbReference type="NCBI Taxonomy" id="53326"/>
    <lineage>
        <taxon>Eukaryota</taxon>
        <taxon>Metazoa</taxon>
        <taxon>Ecdysozoa</taxon>
        <taxon>Nematoda</taxon>
        <taxon>Chromadorea</taxon>
        <taxon>Rhabditida</taxon>
        <taxon>Rhabditina</taxon>
        <taxon>Rhabditomorpha</taxon>
        <taxon>Strongyloidea</taxon>
        <taxon>Ancylostomatidae</taxon>
        <taxon>Ancylostomatinae</taxon>
        <taxon>Ancylostoma</taxon>
    </lineage>
</organism>
<accession>A0A016S0N7</accession>
<comment type="caution">
    <text evidence="1">The sequence shown here is derived from an EMBL/GenBank/DDBJ whole genome shotgun (WGS) entry which is preliminary data.</text>
</comment>
<gene>
    <name evidence="1" type="primary">Acey_s0322.g2459</name>
    <name evidence="1" type="ORF">Y032_0322g2459</name>
</gene>
<evidence type="ECO:0000313" key="1">
    <source>
        <dbReference type="EMBL" id="EYB84183.1"/>
    </source>
</evidence>
<reference evidence="2" key="1">
    <citation type="journal article" date="2015" name="Nat. Genet.">
        <title>The genome and transcriptome of the zoonotic hookworm Ancylostoma ceylanicum identify infection-specific gene families.</title>
        <authorList>
            <person name="Schwarz E.M."/>
            <person name="Hu Y."/>
            <person name="Antoshechkin I."/>
            <person name="Miller M.M."/>
            <person name="Sternberg P.W."/>
            <person name="Aroian R.V."/>
        </authorList>
    </citation>
    <scope>NUCLEOTIDE SEQUENCE</scope>
    <source>
        <strain evidence="2">HY135</strain>
    </source>
</reference>